<dbReference type="Proteomes" id="UP000014500">
    <property type="component" value="Unassembled WGS sequence"/>
</dbReference>
<dbReference type="Gene3D" id="2.10.70.10">
    <property type="entry name" value="Complement Module, domain 1"/>
    <property type="match status" value="4"/>
</dbReference>
<feature type="domain" description="Sushi" evidence="8">
    <location>
        <begin position="25"/>
        <end position="86"/>
    </location>
</feature>
<feature type="domain" description="Sushi" evidence="8">
    <location>
        <begin position="206"/>
        <end position="261"/>
    </location>
</feature>
<organism evidence="9 10">
    <name type="scientific">Strigamia maritima</name>
    <name type="common">European centipede</name>
    <name type="synonym">Geophilus maritimus</name>
    <dbReference type="NCBI Taxonomy" id="126957"/>
    <lineage>
        <taxon>Eukaryota</taxon>
        <taxon>Metazoa</taxon>
        <taxon>Ecdysozoa</taxon>
        <taxon>Arthropoda</taxon>
        <taxon>Myriapoda</taxon>
        <taxon>Chilopoda</taxon>
        <taxon>Pleurostigmophora</taxon>
        <taxon>Geophilomorpha</taxon>
        <taxon>Linotaeniidae</taxon>
        <taxon>Strigamia</taxon>
    </lineage>
</organism>
<dbReference type="Pfam" id="PF00084">
    <property type="entry name" value="Sushi"/>
    <property type="match status" value="4"/>
</dbReference>
<reference evidence="9" key="2">
    <citation type="submission" date="2015-02" db="UniProtKB">
        <authorList>
            <consortium name="EnsemblMetazoa"/>
        </authorList>
    </citation>
    <scope>IDENTIFICATION</scope>
</reference>
<evidence type="ECO:0000256" key="7">
    <source>
        <dbReference type="SAM" id="SignalP"/>
    </source>
</evidence>
<keyword evidence="3" id="KW-0677">Repeat</keyword>
<keyword evidence="5" id="KW-0325">Glycoprotein</keyword>
<dbReference type="HOGENOM" id="CLU_673664_0_0_1"/>
<dbReference type="InterPro" id="IPR035976">
    <property type="entry name" value="Sushi/SCR/CCP_sf"/>
</dbReference>
<feature type="disulfide bond" evidence="6">
    <location>
        <begin position="89"/>
        <end position="132"/>
    </location>
</feature>
<dbReference type="AlphaFoldDB" id="T1IM49"/>
<feature type="chain" id="PRO_5004589887" description="Sushi domain-containing protein" evidence="7">
    <location>
        <begin position="22"/>
        <end position="387"/>
    </location>
</feature>
<name>T1IM49_STRMM</name>
<feature type="domain" description="Sushi" evidence="8">
    <location>
        <begin position="87"/>
        <end position="147"/>
    </location>
</feature>
<evidence type="ECO:0000256" key="1">
    <source>
        <dbReference type="ARBA" id="ARBA00022659"/>
    </source>
</evidence>
<evidence type="ECO:0000256" key="3">
    <source>
        <dbReference type="ARBA" id="ARBA00022737"/>
    </source>
</evidence>
<dbReference type="CDD" id="cd00033">
    <property type="entry name" value="CCP"/>
    <property type="match status" value="3"/>
</dbReference>
<evidence type="ECO:0000313" key="10">
    <source>
        <dbReference type="Proteomes" id="UP000014500"/>
    </source>
</evidence>
<dbReference type="PhylomeDB" id="T1IM49"/>
<feature type="domain" description="Sushi" evidence="8">
    <location>
        <begin position="148"/>
        <end position="205"/>
    </location>
</feature>
<dbReference type="PANTHER" id="PTHR46393">
    <property type="entry name" value="SUSHI DOMAIN-CONTAINING PROTEIN"/>
    <property type="match status" value="1"/>
</dbReference>
<evidence type="ECO:0000256" key="5">
    <source>
        <dbReference type="ARBA" id="ARBA00023180"/>
    </source>
</evidence>
<dbReference type="STRING" id="126957.T1IM49"/>
<evidence type="ECO:0000256" key="4">
    <source>
        <dbReference type="ARBA" id="ARBA00023157"/>
    </source>
</evidence>
<accession>T1IM49</accession>
<keyword evidence="1 6" id="KW-0768">Sushi</keyword>
<reference evidence="10" key="1">
    <citation type="submission" date="2011-05" db="EMBL/GenBank/DDBJ databases">
        <authorList>
            <person name="Richards S.R."/>
            <person name="Qu J."/>
            <person name="Jiang H."/>
            <person name="Jhangiani S.N."/>
            <person name="Agravi P."/>
            <person name="Goodspeed R."/>
            <person name="Gross S."/>
            <person name="Mandapat C."/>
            <person name="Jackson L."/>
            <person name="Mathew T."/>
            <person name="Pu L."/>
            <person name="Thornton R."/>
            <person name="Saada N."/>
            <person name="Wilczek-Boney K.B."/>
            <person name="Lee S."/>
            <person name="Kovar C."/>
            <person name="Wu Y."/>
            <person name="Scherer S.E."/>
            <person name="Worley K.C."/>
            <person name="Muzny D.M."/>
            <person name="Gibbs R."/>
        </authorList>
    </citation>
    <scope>NUCLEOTIDE SEQUENCE</scope>
    <source>
        <strain evidence="10">Brora</strain>
    </source>
</reference>
<feature type="signal peptide" evidence="7">
    <location>
        <begin position="1"/>
        <end position="21"/>
    </location>
</feature>
<keyword evidence="2 7" id="KW-0732">Signal</keyword>
<feature type="domain" description="Sushi" evidence="8">
    <location>
        <begin position="322"/>
        <end position="387"/>
    </location>
</feature>
<comment type="caution">
    <text evidence="6">Lacks conserved residue(s) required for the propagation of feature annotation.</text>
</comment>
<dbReference type="PROSITE" id="PS50923">
    <property type="entry name" value="SUSHI"/>
    <property type="match status" value="5"/>
</dbReference>
<dbReference type="OMA" id="NGQIEYH"/>
<evidence type="ECO:0000313" key="9">
    <source>
        <dbReference type="EnsemblMetazoa" id="SMAR002043-PA"/>
    </source>
</evidence>
<dbReference type="PANTHER" id="PTHR46393:SF7">
    <property type="entry name" value="COMPLEMENT C2"/>
    <property type="match status" value="1"/>
</dbReference>
<feature type="disulfide bond" evidence="6">
    <location>
        <begin position="176"/>
        <end position="203"/>
    </location>
</feature>
<dbReference type="EMBL" id="JH430968">
    <property type="status" value="NOT_ANNOTATED_CDS"/>
    <property type="molecule type" value="Genomic_DNA"/>
</dbReference>
<proteinExistence type="predicted"/>
<keyword evidence="4 6" id="KW-1015">Disulfide bond</keyword>
<evidence type="ECO:0000259" key="8">
    <source>
        <dbReference type="PROSITE" id="PS50923"/>
    </source>
</evidence>
<dbReference type="SMART" id="SM00032">
    <property type="entry name" value="CCP"/>
    <property type="match status" value="5"/>
</dbReference>
<sequence length="387" mass="44196">MDVTNYFQIIIILLISLHVFGENENVCGPPPIIREARIVDEARTQQIYANGTSLSYQCNVGYVNHGENRAICNHNGSWSFDIFCNPVECGDPGDIEHGFRIGDEFTHPNSVQFVCNEGYLMNTNESPFLRHCQANKQWSNYLPFCLVINCSIPENPAYGSIMYREVTYGSKAIYDCGFTRKLIGISERECTKNGEWSGNTPQCVEMECNYPDLIYPHGKVKMLDGTRPNDKIQYLCDDGTVTEAICFAQGIWVPSPPVCMTGNLIPTTPQLEQYPSSIRPHVNSTPHPRKKNKMIRLLCLIIFHLSHLQISQCKWHRTFDIEYCPSPPEIPNAFPMPESWDGIDKMKQAFLTYKCETGYSHQGDISIYCVKRRHMFSWSKPAFTCNR</sequence>
<dbReference type="eggNOG" id="KOG4297">
    <property type="taxonomic scope" value="Eukaryota"/>
</dbReference>
<dbReference type="SUPFAM" id="SSF57535">
    <property type="entry name" value="Complement control module/SCR domain"/>
    <property type="match status" value="5"/>
</dbReference>
<dbReference type="InterPro" id="IPR000436">
    <property type="entry name" value="Sushi_SCR_CCP_dom"/>
</dbReference>
<evidence type="ECO:0000256" key="6">
    <source>
        <dbReference type="PROSITE-ProRule" id="PRU00302"/>
    </source>
</evidence>
<keyword evidence="10" id="KW-1185">Reference proteome</keyword>
<evidence type="ECO:0000256" key="2">
    <source>
        <dbReference type="ARBA" id="ARBA00022729"/>
    </source>
</evidence>
<dbReference type="EnsemblMetazoa" id="SMAR002043-RA">
    <property type="protein sequence ID" value="SMAR002043-PA"/>
    <property type="gene ID" value="SMAR002043"/>
</dbReference>
<protein>
    <recommendedName>
        <fullName evidence="8">Sushi domain-containing protein</fullName>
    </recommendedName>
</protein>